<dbReference type="CDD" id="cd00780">
    <property type="entry name" value="NTF2"/>
    <property type="match status" value="1"/>
</dbReference>
<keyword evidence="2" id="KW-0539">Nucleus</keyword>
<comment type="function">
    <text evidence="2">Has a role in nuclear-cytoplasmic transport of proteins and mRNAs.</text>
</comment>
<sequence>LNPCLFPPNFAQIGQQFTEAFYGTLQTNKEQLVNFYHDQAMLTYEGSQVQGKAGILEKYKSLSFQRIAAAVTNADYQPMENGVLIAVNGQLKVDDSPQALAFCESFLLRNFGGNFAIVNHVFRLSIHNF</sequence>
<proteinExistence type="predicted"/>
<dbReference type="Gene3D" id="3.10.450.50">
    <property type="match status" value="1"/>
</dbReference>
<dbReference type="InterPro" id="IPR032710">
    <property type="entry name" value="NTF2-like_dom_sf"/>
</dbReference>
<dbReference type="Proteomes" id="UP000215902">
    <property type="component" value="Unassembled WGS sequence"/>
</dbReference>
<protein>
    <recommendedName>
        <fullName evidence="2">Nuclear transport factor 2</fullName>
        <shortName evidence="2">NTF-2</shortName>
    </recommendedName>
</protein>
<comment type="subcellular location">
    <subcellularLocation>
        <location evidence="2">Cytoplasm</location>
    </subcellularLocation>
    <subcellularLocation>
        <location evidence="2">Nucleus</location>
    </subcellularLocation>
</comment>
<comment type="caution">
    <text evidence="4">The sequence shown here is derived from an EMBL/GenBank/DDBJ whole genome shotgun (WGS) entry which is preliminary data.</text>
</comment>
<feature type="non-terminal residue" evidence="4">
    <location>
        <position position="1"/>
    </location>
</feature>
<dbReference type="PANTHER" id="PTHR12612">
    <property type="entry name" value="NUCLEAR TRANSPORT FACTOR 2"/>
    <property type="match status" value="1"/>
</dbReference>
<evidence type="ECO:0000259" key="3">
    <source>
        <dbReference type="PROSITE" id="PS50177"/>
    </source>
</evidence>
<dbReference type="InterPro" id="IPR002075">
    <property type="entry name" value="NTF2_dom"/>
</dbReference>
<gene>
    <name evidence="4" type="ORF">BOX15_Mlig022657g2</name>
</gene>
<dbReference type="InterPro" id="IPR045875">
    <property type="entry name" value="NTF2"/>
</dbReference>
<dbReference type="EMBL" id="NIVC01002479">
    <property type="protein sequence ID" value="PAA57505.1"/>
    <property type="molecule type" value="Genomic_DNA"/>
</dbReference>
<organism evidence="4 5">
    <name type="scientific">Macrostomum lignano</name>
    <dbReference type="NCBI Taxonomy" id="282301"/>
    <lineage>
        <taxon>Eukaryota</taxon>
        <taxon>Metazoa</taxon>
        <taxon>Spiralia</taxon>
        <taxon>Lophotrochozoa</taxon>
        <taxon>Platyhelminthes</taxon>
        <taxon>Rhabditophora</taxon>
        <taxon>Macrostomorpha</taxon>
        <taxon>Macrostomida</taxon>
        <taxon>Macrostomidae</taxon>
        <taxon>Macrostomum</taxon>
    </lineage>
</organism>
<dbReference type="Pfam" id="PF02136">
    <property type="entry name" value="NTF2"/>
    <property type="match status" value="1"/>
</dbReference>
<evidence type="ECO:0000313" key="5">
    <source>
        <dbReference type="Proteomes" id="UP000215902"/>
    </source>
</evidence>
<keyword evidence="5" id="KW-1185">Reference proteome</keyword>
<keyword evidence="1 2" id="KW-0963">Cytoplasm</keyword>
<dbReference type="InterPro" id="IPR018222">
    <property type="entry name" value="Nuclear_transport_factor_2_euk"/>
</dbReference>
<dbReference type="PROSITE" id="PS50177">
    <property type="entry name" value="NTF2_DOMAIN"/>
    <property type="match status" value="1"/>
</dbReference>
<keyword evidence="2" id="KW-0813">Transport</keyword>
<dbReference type="SUPFAM" id="SSF54427">
    <property type="entry name" value="NTF2-like"/>
    <property type="match status" value="1"/>
</dbReference>
<dbReference type="FunFam" id="3.10.450.50:FF:000005">
    <property type="entry name" value="Nuclear transport factor 2"/>
    <property type="match status" value="1"/>
</dbReference>
<evidence type="ECO:0000256" key="1">
    <source>
        <dbReference type="ARBA" id="ARBA00022490"/>
    </source>
</evidence>
<dbReference type="GO" id="GO:0006606">
    <property type="term" value="P:protein import into nucleus"/>
    <property type="evidence" value="ECO:0007669"/>
    <property type="project" value="UniProtKB-ARBA"/>
</dbReference>
<feature type="domain" description="NTF2" evidence="3">
    <location>
        <begin position="13"/>
        <end position="124"/>
    </location>
</feature>
<dbReference type="GO" id="GO:0051028">
    <property type="term" value="P:mRNA transport"/>
    <property type="evidence" value="ECO:0007669"/>
    <property type="project" value="UniProtKB-UniRule"/>
</dbReference>
<evidence type="ECO:0000256" key="2">
    <source>
        <dbReference type="RuleBase" id="RU369002"/>
    </source>
</evidence>
<dbReference type="AlphaFoldDB" id="A0A267E7D6"/>
<accession>A0A267E7D6</accession>
<dbReference type="OrthoDB" id="6507044at2759"/>
<dbReference type="STRING" id="282301.A0A267E7D6"/>
<reference evidence="4 5" key="1">
    <citation type="submission" date="2017-06" db="EMBL/GenBank/DDBJ databases">
        <title>A platform for efficient transgenesis in Macrostomum lignano, a flatworm model organism for stem cell research.</title>
        <authorList>
            <person name="Berezikov E."/>
        </authorList>
    </citation>
    <scope>NUCLEOTIDE SEQUENCE [LARGE SCALE GENOMIC DNA]</scope>
    <source>
        <strain evidence="4">DV1</strain>
        <tissue evidence="4">Whole organism</tissue>
    </source>
</reference>
<keyword evidence="2" id="KW-0653">Protein transport</keyword>
<name>A0A267E7D6_9PLAT</name>
<dbReference type="GO" id="GO:0005635">
    <property type="term" value="C:nuclear envelope"/>
    <property type="evidence" value="ECO:0007669"/>
    <property type="project" value="UniProtKB-ARBA"/>
</dbReference>
<dbReference type="GO" id="GO:0005737">
    <property type="term" value="C:cytoplasm"/>
    <property type="evidence" value="ECO:0007669"/>
    <property type="project" value="UniProtKB-SubCell"/>
</dbReference>
<evidence type="ECO:0000313" key="4">
    <source>
        <dbReference type="EMBL" id="PAA57505.1"/>
    </source>
</evidence>